<protein>
    <recommendedName>
        <fullName evidence="5">SPOR domain-containing protein</fullName>
    </recommendedName>
</protein>
<comment type="caution">
    <text evidence="3">The sequence shown here is derived from an EMBL/GenBank/DDBJ whole genome shotgun (WGS) entry which is preliminary data.</text>
</comment>
<feature type="compositionally biased region" description="Low complexity" evidence="1">
    <location>
        <begin position="44"/>
        <end position="99"/>
    </location>
</feature>
<dbReference type="EMBL" id="SDMQ01000021">
    <property type="protein sequence ID" value="TBT82566.1"/>
    <property type="molecule type" value="Genomic_DNA"/>
</dbReference>
<feature type="transmembrane region" description="Helical" evidence="2">
    <location>
        <begin position="12"/>
        <end position="36"/>
    </location>
</feature>
<evidence type="ECO:0000256" key="2">
    <source>
        <dbReference type="SAM" id="Phobius"/>
    </source>
</evidence>
<evidence type="ECO:0000313" key="4">
    <source>
        <dbReference type="Proteomes" id="UP000292373"/>
    </source>
</evidence>
<accession>A0A4Q9KC32</accession>
<keyword evidence="2" id="KW-0472">Membrane</keyword>
<keyword evidence="4" id="KW-1185">Reference proteome</keyword>
<name>A0A4Q9KC32_9ACTN</name>
<sequence>MSYSAPAPAPRGSLPLGIVLGVIVGAIAVMFAWFVFVDDPDRGTPAQTPATPSASAPAEPSVEPSPEASPEPSASPSVSPSADATPTPEATPEPTANPNIVTELPVGSWVTVLASLPKSEVTAEQAVERAQLESRNGQTAIVIDTDAFTGLNTGYWAVVVPGADSRSAANEVCRALGMAVNDKCYPREIKG</sequence>
<dbReference type="Proteomes" id="UP000292373">
    <property type="component" value="Unassembled WGS sequence"/>
</dbReference>
<evidence type="ECO:0000256" key="1">
    <source>
        <dbReference type="SAM" id="MobiDB-lite"/>
    </source>
</evidence>
<keyword evidence="2" id="KW-1133">Transmembrane helix</keyword>
<reference evidence="3 4" key="1">
    <citation type="submission" date="2019-01" db="EMBL/GenBank/DDBJ databases">
        <title>Lactibacter flavus gen. nov., sp. nov., a novel bacterium of the family Propionibacteriaceae isolated from raw milk and dairy products.</title>
        <authorList>
            <person name="Huptas C."/>
            <person name="Wenning M."/>
            <person name="Breitenwieser F."/>
            <person name="Doll E."/>
            <person name="Von Neubeck M."/>
            <person name="Busse H.-J."/>
            <person name="Scherer S."/>
        </authorList>
    </citation>
    <scope>NUCLEOTIDE SEQUENCE [LARGE SCALE GENOMIC DNA]</scope>
    <source>
        <strain evidence="3 4">KCTC 33808</strain>
    </source>
</reference>
<keyword evidence="2" id="KW-0812">Transmembrane</keyword>
<evidence type="ECO:0008006" key="5">
    <source>
        <dbReference type="Google" id="ProtNLM"/>
    </source>
</evidence>
<dbReference type="AlphaFoldDB" id="A0A4Q9KC32"/>
<organism evidence="3 4">
    <name type="scientific">Propioniciclava sinopodophylli</name>
    <dbReference type="NCBI Taxonomy" id="1837344"/>
    <lineage>
        <taxon>Bacteria</taxon>
        <taxon>Bacillati</taxon>
        <taxon>Actinomycetota</taxon>
        <taxon>Actinomycetes</taxon>
        <taxon>Propionibacteriales</taxon>
        <taxon>Propionibacteriaceae</taxon>
        <taxon>Propioniciclava</taxon>
    </lineage>
</organism>
<dbReference type="RefSeq" id="WP_131170105.1">
    <property type="nucleotide sequence ID" value="NZ_SDMQ01000021.1"/>
</dbReference>
<evidence type="ECO:0000313" key="3">
    <source>
        <dbReference type="EMBL" id="TBT82566.1"/>
    </source>
</evidence>
<feature type="region of interest" description="Disordered" evidence="1">
    <location>
        <begin position="44"/>
        <end position="101"/>
    </location>
</feature>
<proteinExistence type="predicted"/>
<dbReference type="OrthoDB" id="5198591at2"/>
<gene>
    <name evidence="3" type="ORF">ET989_14150</name>
</gene>